<dbReference type="HAMAP" id="MF_00020">
    <property type="entry name" value="Acetate_kinase"/>
    <property type="match status" value="1"/>
</dbReference>
<name>A0A938YJD5_9ACTN</name>
<evidence type="ECO:0000256" key="1">
    <source>
        <dbReference type="ARBA" id="ARBA00008748"/>
    </source>
</evidence>
<dbReference type="Gene3D" id="3.30.420.40">
    <property type="match status" value="2"/>
</dbReference>
<evidence type="ECO:0000256" key="2">
    <source>
        <dbReference type="ARBA" id="ARBA00022679"/>
    </source>
</evidence>
<comment type="subcellular location">
    <subcellularLocation>
        <location evidence="6">Cytoplasm</location>
    </subcellularLocation>
</comment>
<protein>
    <recommendedName>
        <fullName evidence="6">Acetate kinase</fullName>
        <ecNumber evidence="6">2.7.2.1</ecNumber>
    </recommendedName>
    <alternativeName>
        <fullName evidence="6">Acetokinase</fullName>
    </alternativeName>
</protein>
<keyword evidence="9" id="KW-1185">Reference proteome</keyword>
<feature type="site" description="Transition state stabilizer" evidence="6">
    <location>
        <position position="217"/>
    </location>
</feature>
<comment type="caution">
    <text evidence="6">Lacks conserved residue(s) required for the propagation of feature annotation.</text>
</comment>
<keyword evidence="6" id="KW-0963">Cytoplasm</keyword>
<feature type="active site" description="Proton donor/acceptor" evidence="6">
    <location>
        <position position="124"/>
    </location>
</feature>
<proteinExistence type="inferred from homology"/>
<dbReference type="InterPro" id="IPR004372">
    <property type="entry name" value="Ac/propionate_kinase"/>
</dbReference>
<dbReference type="InterPro" id="IPR023865">
    <property type="entry name" value="Aliphatic_acid_kinase_CS"/>
</dbReference>
<evidence type="ECO:0000256" key="5">
    <source>
        <dbReference type="ARBA" id="ARBA00022840"/>
    </source>
</evidence>
<evidence type="ECO:0000256" key="3">
    <source>
        <dbReference type="ARBA" id="ARBA00022741"/>
    </source>
</evidence>
<dbReference type="Pfam" id="PF00871">
    <property type="entry name" value="Acetate_kinase"/>
    <property type="match status" value="1"/>
</dbReference>
<evidence type="ECO:0000256" key="4">
    <source>
        <dbReference type="ARBA" id="ARBA00022777"/>
    </source>
</evidence>
<comment type="similarity">
    <text evidence="1 6 7">Belongs to the acetokinase family.</text>
</comment>
<dbReference type="PIRSF" id="PIRSF000722">
    <property type="entry name" value="Acetate_prop_kin"/>
    <property type="match status" value="1"/>
</dbReference>
<dbReference type="PROSITE" id="PS01076">
    <property type="entry name" value="ACETATE_KINASE_2"/>
    <property type="match status" value="1"/>
</dbReference>
<dbReference type="GO" id="GO:0006085">
    <property type="term" value="P:acetyl-CoA biosynthetic process"/>
    <property type="evidence" value="ECO:0007669"/>
    <property type="project" value="UniProtKB-UniRule"/>
</dbReference>
<comment type="subunit">
    <text evidence="6">Homodimer.</text>
</comment>
<dbReference type="InterPro" id="IPR043129">
    <property type="entry name" value="ATPase_NBD"/>
</dbReference>
<dbReference type="PANTHER" id="PTHR21060">
    <property type="entry name" value="ACETATE KINASE"/>
    <property type="match status" value="1"/>
</dbReference>
<dbReference type="AlphaFoldDB" id="A0A938YJD5"/>
<keyword evidence="2 6" id="KW-0808">Transferase</keyword>
<dbReference type="GO" id="GO:0000287">
    <property type="term" value="F:magnesium ion binding"/>
    <property type="evidence" value="ECO:0007669"/>
    <property type="project" value="UniProtKB-UniRule"/>
</dbReference>
<dbReference type="RefSeq" id="WP_205262336.1">
    <property type="nucleotide sequence ID" value="NZ_JAERWK010000026.1"/>
</dbReference>
<dbReference type="GO" id="GO:0006083">
    <property type="term" value="P:acetate metabolic process"/>
    <property type="evidence" value="ECO:0007669"/>
    <property type="project" value="TreeGrafter"/>
</dbReference>
<comment type="cofactor">
    <cofactor evidence="6">
        <name>Mg(2+)</name>
        <dbReference type="ChEBI" id="CHEBI:18420"/>
    </cofactor>
    <cofactor evidence="6">
        <name>Mn(2+)</name>
        <dbReference type="ChEBI" id="CHEBI:29035"/>
    </cofactor>
    <text evidence="6">Mg(2+). Can also accept Mn(2+).</text>
</comment>
<sequence length="392" mass="41003">MSAAERVLVVNAGGGSLKLSLLAADDELIDGEAIDAAPDSDEARSALRDFLDRIGPVDAVGHRVVHGGAELSRHAELTGADGARVLAALEVAAELAPLHVPPALAAIRICLDALPDVPQVACLDTVFHADLPEAARVDPLPAAWRDRFGLRRYGFHGLSYTWAVRRAAALLDRPVERLDLVLTHLGSGASVCAVRGGRSVWCSMGFTPLEGLPMMTRSGSVDPGLVLWLLQQGGLSVDEVADGLEHAAGLTALSRGLSGDTRVLVEAAGGGPWGDPAGDHRPDERDAARLALEVYSLRVRQHLAAAAACLPRLDAVVFTGEIGADQPEIRAAVCEGLAVLGLGDALDPARNAAAIDTDEVLTRPDAPIPVVLVQPREDRQIAAETRAVVRPG</sequence>
<feature type="binding site" evidence="6">
    <location>
        <begin position="184"/>
        <end position="188"/>
    </location>
    <ligand>
        <name>ATP</name>
        <dbReference type="ChEBI" id="CHEBI:30616"/>
    </ligand>
</feature>
<keyword evidence="4 6" id="KW-0418">Kinase</keyword>
<dbReference type="PANTHER" id="PTHR21060:SF15">
    <property type="entry name" value="ACETATE KINASE-RELATED"/>
    <property type="match status" value="1"/>
</dbReference>
<comment type="pathway">
    <text evidence="6">Metabolic intermediate biosynthesis; acetyl-CoA biosynthesis; acetyl-CoA from acetate: step 1/2.</text>
</comment>
<keyword evidence="6" id="KW-0479">Metal-binding</keyword>
<feature type="binding site" evidence="6">
    <location>
        <position position="63"/>
    </location>
    <ligand>
        <name>substrate</name>
    </ligand>
</feature>
<comment type="catalytic activity">
    <reaction evidence="6">
        <text>acetate + ATP = acetyl phosphate + ADP</text>
        <dbReference type="Rhea" id="RHEA:11352"/>
        <dbReference type="ChEBI" id="CHEBI:22191"/>
        <dbReference type="ChEBI" id="CHEBI:30089"/>
        <dbReference type="ChEBI" id="CHEBI:30616"/>
        <dbReference type="ChEBI" id="CHEBI:456216"/>
        <dbReference type="EC" id="2.7.2.1"/>
    </reaction>
</comment>
<comment type="function">
    <text evidence="6">Catalyzes the formation of acetyl phosphate from acetate and ATP. Can also catalyze the reverse reaction.</text>
</comment>
<dbReference type="GO" id="GO:0005737">
    <property type="term" value="C:cytoplasm"/>
    <property type="evidence" value="ECO:0007669"/>
    <property type="project" value="UniProtKB-SubCell"/>
</dbReference>
<keyword evidence="6" id="KW-0460">Magnesium</keyword>
<dbReference type="PRINTS" id="PR00471">
    <property type="entry name" value="ACETATEKNASE"/>
</dbReference>
<feature type="binding site" evidence="6">
    <location>
        <begin position="260"/>
        <end position="262"/>
    </location>
    <ligand>
        <name>ATP</name>
        <dbReference type="ChEBI" id="CHEBI:30616"/>
    </ligand>
</feature>
<dbReference type="GO" id="GO:0005524">
    <property type="term" value="F:ATP binding"/>
    <property type="evidence" value="ECO:0007669"/>
    <property type="project" value="UniProtKB-KW"/>
</dbReference>
<dbReference type="SUPFAM" id="SSF53067">
    <property type="entry name" value="Actin-like ATPase domain"/>
    <property type="match status" value="2"/>
</dbReference>
<keyword evidence="3 6" id="KW-0547">Nucleotide-binding</keyword>
<dbReference type="Proteomes" id="UP000663792">
    <property type="component" value="Unassembled WGS sequence"/>
</dbReference>
<accession>A0A938YJD5</accession>
<dbReference type="InterPro" id="IPR000890">
    <property type="entry name" value="Aliphatic_acid_kin_short-chain"/>
</dbReference>
<organism evidence="8 9">
    <name type="scientific">Nakamurella leprariae</name>
    <dbReference type="NCBI Taxonomy" id="2803911"/>
    <lineage>
        <taxon>Bacteria</taxon>
        <taxon>Bacillati</taxon>
        <taxon>Actinomycetota</taxon>
        <taxon>Actinomycetes</taxon>
        <taxon>Nakamurellales</taxon>
        <taxon>Nakamurellaceae</taxon>
        <taxon>Nakamurella</taxon>
    </lineage>
</organism>
<evidence type="ECO:0000313" key="9">
    <source>
        <dbReference type="Proteomes" id="UP000663792"/>
    </source>
</evidence>
<keyword evidence="5 6" id="KW-0067">ATP-binding</keyword>
<evidence type="ECO:0000256" key="7">
    <source>
        <dbReference type="RuleBase" id="RU003835"/>
    </source>
</evidence>
<feature type="site" description="Transition state stabilizer" evidence="6">
    <location>
        <position position="156"/>
    </location>
</feature>
<dbReference type="EMBL" id="JAERWK010000026">
    <property type="protein sequence ID" value="MBM9469372.1"/>
    <property type="molecule type" value="Genomic_DNA"/>
</dbReference>
<comment type="caution">
    <text evidence="8">The sequence shown here is derived from an EMBL/GenBank/DDBJ whole genome shotgun (WGS) entry which is preliminary data.</text>
</comment>
<feature type="binding site" evidence="6">
    <location>
        <position position="377"/>
    </location>
    <ligand>
        <name>Mg(2+)</name>
        <dbReference type="ChEBI" id="CHEBI:18420"/>
    </ligand>
</feature>
<dbReference type="GO" id="GO:0008776">
    <property type="term" value="F:acetate kinase activity"/>
    <property type="evidence" value="ECO:0007669"/>
    <property type="project" value="UniProtKB-UniRule"/>
</dbReference>
<evidence type="ECO:0000313" key="8">
    <source>
        <dbReference type="EMBL" id="MBM9469372.1"/>
    </source>
</evidence>
<dbReference type="EC" id="2.7.2.1" evidence="6"/>
<evidence type="ECO:0000256" key="6">
    <source>
        <dbReference type="HAMAP-Rule" id="MF_00020"/>
    </source>
</evidence>
<reference evidence="8" key="1">
    <citation type="submission" date="2021-01" db="EMBL/GenBank/DDBJ databases">
        <title>YIM 132084 draft genome.</title>
        <authorList>
            <person name="An D."/>
        </authorList>
    </citation>
    <scope>NUCLEOTIDE SEQUENCE</scope>
    <source>
        <strain evidence="8">YIM 132084</strain>
    </source>
</reference>
<gene>
    <name evidence="6" type="primary">ackA</name>
    <name evidence="8" type="ORF">JL106_18960</name>
</gene>